<reference evidence="8" key="1">
    <citation type="journal article" date="2014" name="Int. J. Syst. Evol. Microbiol.">
        <title>Complete genome sequence of Corynebacterium casei LMG S-19264T (=DSM 44701T), isolated from a smear-ripened cheese.</title>
        <authorList>
            <consortium name="US DOE Joint Genome Institute (JGI-PGF)"/>
            <person name="Walter F."/>
            <person name="Albersmeier A."/>
            <person name="Kalinowski J."/>
            <person name="Ruckert C."/>
        </authorList>
    </citation>
    <scope>NUCLEOTIDE SEQUENCE</scope>
    <source>
        <strain evidence="8">CGMCC 1.15178</strain>
    </source>
</reference>
<dbReference type="PROSITE" id="PS01124">
    <property type="entry name" value="HTH_ARAC_FAMILY_2"/>
    <property type="match status" value="1"/>
</dbReference>
<feature type="domain" description="HTH araC/xylS-type" evidence="6">
    <location>
        <begin position="413"/>
        <end position="511"/>
    </location>
</feature>
<keyword evidence="4" id="KW-0597">Phosphoprotein</keyword>
<feature type="coiled-coil region" evidence="5">
    <location>
        <begin position="114"/>
        <end position="141"/>
    </location>
</feature>
<dbReference type="PROSITE" id="PS50110">
    <property type="entry name" value="RESPONSE_REGULATORY"/>
    <property type="match status" value="1"/>
</dbReference>
<proteinExistence type="predicted"/>
<name>A0A916YQB7_9BACL</name>
<dbReference type="InterPro" id="IPR001789">
    <property type="entry name" value="Sig_transdc_resp-reg_receiver"/>
</dbReference>
<dbReference type="PROSITE" id="PS00041">
    <property type="entry name" value="HTH_ARAC_FAMILY_1"/>
    <property type="match status" value="1"/>
</dbReference>
<dbReference type="SUPFAM" id="SSF52172">
    <property type="entry name" value="CheY-like"/>
    <property type="match status" value="1"/>
</dbReference>
<dbReference type="Gene3D" id="1.10.10.60">
    <property type="entry name" value="Homeodomain-like"/>
    <property type="match status" value="2"/>
</dbReference>
<dbReference type="InterPro" id="IPR018060">
    <property type="entry name" value="HTH_AraC"/>
</dbReference>
<evidence type="ECO:0000313" key="9">
    <source>
        <dbReference type="Proteomes" id="UP000612456"/>
    </source>
</evidence>
<dbReference type="Pfam" id="PF12833">
    <property type="entry name" value="HTH_18"/>
    <property type="match status" value="1"/>
</dbReference>
<dbReference type="EMBL" id="BMHP01000001">
    <property type="protein sequence ID" value="GGD56186.1"/>
    <property type="molecule type" value="Genomic_DNA"/>
</dbReference>
<dbReference type="SMART" id="SM00342">
    <property type="entry name" value="HTH_ARAC"/>
    <property type="match status" value="1"/>
</dbReference>
<reference evidence="8" key="2">
    <citation type="submission" date="2020-09" db="EMBL/GenBank/DDBJ databases">
        <authorList>
            <person name="Sun Q."/>
            <person name="Zhou Y."/>
        </authorList>
    </citation>
    <scope>NUCLEOTIDE SEQUENCE</scope>
    <source>
        <strain evidence="8">CGMCC 1.15178</strain>
    </source>
</reference>
<evidence type="ECO:0000256" key="1">
    <source>
        <dbReference type="ARBA" id="ARBA00023015"/>
    </source>
</evidence>
<dbReference type="AlphaFoldDB" id="A0A916YQB7"/>
<dbReference type="InterPro" id="IPR009057">
    <property type="entry name" value="Homeodomain-like_sf"/>
</dbReference>
<dbReference type="GO" id="GO:0003700">
    <property type="term" value="F:DNA-binding transcription factor activity"/>
    <property type="evidence" value="ECO:0007669"/>
    <property type="project" value="InterPro"/>
</dbReference>
<dbReference type="SUPFAM" id="SSF46689">
    <property type="entry name" value="Homeodomain-like"/>
    <property type="match status" value="2"/>
</dbReference>
<dbReference type="Gene3D" id="3.40.50.2300">
    <property type="match status" value="1"/>
</dbReference>
<dbReference type="GO" id="GO:0043565">
    <property type="term" value="F:sequence-specific DNA binding"/>
    <property type="evidence" value="ECO:0007669"/>
    <property type="project" value="InterPro"/>
</dbReference>
<gene>
    <name evidence="8" type="ORF">GCM10010911_12400</name>
</gene>
<keyword evidence="3" id="KW-0804">Transcription</keyword>
<feature type="modified residue" description="4-aspartylphosphate" evidence="4">
    <location>
        <position position="59"/>
    </location>
</feature>
<protein>
    <recommendedName>
        <fullName evidence="10">Two-component system, response regulator YesN</fullName>
    </recommendedName>
</protein>
<sequence>MNTAFIKVMLVDDEPLALEHLKHLVPWRELGFEIIAETTYPQQAVELHRKLRADIIFADIKMPGMDGLALSKALLKEAGGTKIVLLTSYKEFDYAKEALKLGISDYLVKHELSSSQLTVVLEQMKEELKQQERKGKLIRRQLFQELMKGSRPAEQQKQLWAENADAKSRFLLILAGVDLPVGPFSALHSYAAPNQLQIPDVGTADGILNYDTIQLEPCRWAIVATVAEKDGYAQLQPLALSIIRDLQQRFRKATGETLSAVVSLNVCGLDGMRQLLSLYERIFAYTPFFGRESVMHPDSVLFGEDRDMEHSKEWVNQVLHGLERLEDTGEALIANAFELEIGRVHLKAVYWLGDKLLSAILAFRTERNLPVPAEHGSGNYTFREMSEYLQGLYRETVTDCRKLLNGRYSRKVRETLQAIDDRYAEGLTIEELAAQVGISGDRLRRMFKQETGTSPLDYLTQVRIREAKKLLQSEKYRISEVAEKVGYRDSQYFSQVFRKAVGVNPLMYVKRGGPQHENED</sequence>
<dbReference type="PANTHER" id="PTHR43280:SF2">
    <property type="entry name" value="HTH-TYPE TRANSCRIPTIONAL REGULATOR EXSA"/>
    <property type="match status" value="1"/>
</dbReference>
<comment type="caution">
    <text evidence="8">The sequence shown here is derived from an EMBL/GenBank/DDBJ whole genome shotgun (WGS) entry which is preliminary data.</text>
</comment>
<dbReference type="CDD" id="cd17536">
    <property type="entry name" value="REC_YesN-like"/>
    <property type="match status" value="1"/>
</dbReference>
<dbReference type="Proteomes" id="UP000612456">
    <property type="component" value="Unassembled WGS sequence"/>
</dbReference>
<keyword evidence="1" id="KW-0805">Transcription regulation</keyword>
<dbReference type="InterPro" id="IPR020449">
    <property type="entry name" value="Tscrpt_reg_AraC-type_HTH"/>
</dbReference>
<dbReference type="InterPro" id="IPR011006">
    <property type="entry name" value="CheY-like_superfamily"/>
</dbReference>
<dbReference type="RefSeq" id="WP_188990105.1">
    <property type="nucleotide sequence ID" value="NZ_BMHP01000001.1"/>
</dbReference>
<dbReference type="PANTHER" id="PTHR43280">
    <property type="entry name" value="ARAC-FAMILY TRANSCRIPTIONAL REGULATOR"/>
    <property type="match status" value="1"/>
</dbReference>
<dbReference type="GO" id="GO:0000160">
    <property type="term" value="P:phosphorelay signal transduction system"/>
    <property type="evidence" value="ECO:0007669"/>
    <property type="project" value="InterPro"/>
</dbReference>
<dbReference type="Pfam" id="PF00072">
    <property type="entry name" value="Response_reg"/>
    <property type="match status" value="1"/>
</dbReference>
<evidence type="ECO:0000256" key="2">
    <source>
        <dbReference type="ARBA" id="ARBA00023125"/>
    </source>
</evidence>
<keyword evidence="2" id="KW-0238">DNA-binding</keyword>
<evidence type="ECO:0000259" key="7">
    <source>
        <dbReference type="PROSITE" id="PS50110"/>
    </source>
</evidence>
<evidence type="ECO:0000256" key="5">
    <source>
        <dbReference type="SAM" id="Coils"/>
    </source>
</evidence>
<dbReference type="SMART" id="SM00448">
    <property type="entry name" value="REC"/>
    <property type="match status" value="1"/>
</dbReference>
<feature type="domain" description="Response regulatory" evidence="7">
    <location>
        <begin position="7"/>
        <end position="124"/>
    </location>
</feature>
<dbReference type="PRINTS" id="PR00032">
    <property type="entry name" value="HTHARAC"/>
</dbReference>
<dbReference type="InterPro" id="IPR018062">
    <property type="entry name" value="HTH_AraC-typ_CS"/>
</dbReference>
<evidence type="ECO:0008006" key="10">
    <source>
        <dbReference type="Google" id="ProtNLM"/>
    </source>
</evidence>
<evidence type="ECO:0000256" key="4">
    <source>
        <dbReference type="PROSITE-ProRule" id="PRU00169"/>
    </source>
</evidence>
<keyword evidence="5" id="KW-0175">Coiled coil</keyword>
<keyword evidence="9" id="KW-1185">Reference proteome</keyword>
<accession>A0A916YQB7</accession>
<organism evidence="8 9">
    <name type="scientific">Paenibacillus nasutitermitis</name>
    <dbReference type="NCBI Taxonomy" id="1652958"/>
    <lineage>
        <taxon>Bacteria</taxon>
        <taxon>Bacillati</taxon>
        <taxon>Bacillota</taxon>
        <taxon>Bacilli</taxon>
        <taxon>Bacillales</taxon>
        <taxon>Paenibacillaceae</taxon>
        <taxon>Paenibacillus</taxon>
    </lineage>
</organism>
<evidence type="ECO:0000259" key="6">
    <source>
        <dbReference type="PROSITE" id="PS01124"/>
    </source>
</evidence>
<evidence type="ECO:0000256" key="3">
    <source>
        <dbReference type="ARBA" id="ARBA00023163"/>
    </source>
</evidence>
<evidence type="ECO:0000313" key="8">
    <source>
        <dbReference type="EMBL" id="GGD56186.1"/>
    </source>
</evidence>